<dbReference type="Proteomes" id="UP000283128">
    <property type="component" value="Unassembled WGS sequence"/>
</dbReference>
<dbReference type="InterPro" id="IPR036291">
    <property type="entry name" value="NAD(P)-bd_dom_sf"/>
</dbReference>
<proteinExistence type="predicted"/>
<dbReference type="InterPro" id="IPR002347">
    <property type="entry name" value="SDR_fam"/>
</dbReference>
<dbReference type="Gene3D" id="3.40.50.720">
    <property type="entry name" value="NAD(P)-binding Rossmann-like Domain"/>
    <property type="match status" value="1"/>
</dbReference>
<sequence length="63" mass="6102">MQGIVTGSGKGAPAITAPGVGSIVTIGSVTATTGSPLTGHYAAAKAAVDLTRVLHARPKGMTE</sequence>
<organism evidence="1 2">
    <name type="scientific">Streptomyces antnestii</name>
    <dbReference type="NCBI Taxonomy" id="2494256"/>
    <lineage>
        <taxon>Bacteria</taxon>
        <taxon>Bacillati</taxon>
        <taxon>Actinomycetota</taxon>
        <taxon>Actinomycetes</taxon>
        <taxon>Kitasatosporales</taxon>
        <taxon>Streptomycetaceae</taxon>
        <taxon>Streptomyces</taxon>
    </lineage>
</organism>
<comment type="caution">
    <text evidence="1">The sequence shown here is derived from an EMBL/GenBank/DDBJ whole genome shotgun (WGS) entry which is preliminary data.</text>
</comment>
<reference evidence="1 2" key="1">
    <citation type="submission" date="2019-01" db="EMBL/GenBank/DDBJ databases">
        <title>Genome sequences of Streptomyces and Rhizobium isolates collected from root and soil.</title>
        <authorList>
            <person name="Chhettri S."/>
            <person name="Sevigny J.L."/>
            <person name="Sen A."/>
            <person name="Ennis N."/>
            <person name="Tisa L."/>
        </authorList>
    </citation>
    <scope>NUCLEOTIDE SEQUENCE [LARGE SCALE GENOMIC DNA]</scope>
    <source>
        <strain evidence="1 2">San01</strain>
    </source>
</reference>
<dbReference type="AlphaFoldDB" id="A0A3S2VWX3"/>
<dbReference type="SUPFAM" id="SSF51735">
    <property type="entry name" value="NAD(P)-binding Rossmann-fold domains"/>
    <property type="match status" value="1"/>
</dbReference>
<protein>
    <submittedName>
        <fullName evidence="1">SDR family NAD(P)-dependent oxidoreductase</fullName>
    </submittedName>
</protein>
<accession>A0A3S2VWX3</accession>
<evidence type="ECO:0000313" key="1">
    <source>
        <dbReference type="EMBL" id="RVU23287.1"/>
    </source>
</evidence>
<keyword evidence="2" id="KW-1185">Reference proteome</keyword>
<name>A0A3S2VWX3_9ACTN</name>
<dbReference type="OrthoDB" id="7064009at2"/>
<dbReference type="EMBL" id="RZYA01000008">
    <property type="protein sequence ID" value="RVU23287.1"/>
    <property type="molecule type" value="Genomic_DNA"/>
</dbReference>
<dbReference type="Pfam" id="PF00106">
    <property type="entry name" value="adh_short"/>
    <property type="match status" value="1"/>
</dbReference>
<gene>
    <name evidence="1" type="ORF">EOT10_19500</name>
</gene>
<evidence type="ECO:0000313" key="2">
    <source>
        <dbReference type="Proteomes" id="UP000283128"/>
    </source>
</evidence>